<feature type="region of interest" description="Disordered" evidence="1">
    <location>
        <begin position="1"/>
        <end position="74"/>
    </location>
</feature>
<dbReference type="InParanoid" id="E3MQ22"/>
<feature type="compositionally biased region" description="Polar residues" evidence="1">
    <location>
        <begin position="7"/>
        <end position="53"/>
    </location>
</feature>
<dbReference type="eggNOG" id="KOG1264">
    <property type="taxonomic scope" value="Eukaryota"/>
</dbReference>
<gene>
    <name evidence="2" type="ORF">CRE_12055</name>
    <name evidence="3" type="ORF">GCK72_004248</name>
</gene>
<dbReference type="EMBL" id="WUAV01000002">
    <property type="protein sequence ID" value="KAF1764301.1"/>
    <property type="molecule type" value="Genomic_DNA"/>
</dbReference>
<evidence type="ECO:0000313" key="3">
    <source>
        <dbReference type="EMBL" id="KAF1764301.1"/>
    </source>
</evidence>
<protein>
    <submittedName>
        <fullName evidence="2">Uncharacterized protein</fullName>
    </submittedName>
</protein>
<reference evidence="3 5" key="2">
    <citation type="submission" date="2019-12" db="EMBL/GenBank/DDBJ databases">
        <title>Chromosome-level assembly of the Caenorhabditis remanei genome.</title>
        <authorList>
            <person name="Teterina A.A."/>
            <person name="Willis J.H."/>
            <person name="Phillips P.C."/>
        </authorList>
    </citation>
    <scope>NUCLEOTIDE SEQUENCE [LARGE SCALE GENOMIC DNA]</scope>
    <source>
        <strain evidence="3 5">PX506</strain>
        <tissue evidence="3">Whole organism</tissue>
    </source>
</reference>
<dbReference type="HOGENOM" id="CLU_2690202_0_0_1"/>
<name>E3MQ22_CAERE</name>
<evidence type="ECO:0000256" key="1">
    <source>
        <dbReference type="SAM" id="MobiDB-lite"/>
    </source>
</evidence>
<evidence type="ECO:0000313" key="4">
    <source>
        <dbReference type="Proteomes" id="UP000008281"/>
    </source>
</evidence>
<keyword evidence="4" id="KW-1185">Reference proteome</keyword>
<dbReference type="Proteomes" id="UP000008281">
    <property type="component" value="Unassembled WGS sequence"/>
</dbReference>
<evidence type="ECO:0000313" key="2">
    <source>
        <dbReference type="EMBL" id="EFP06726.1"/>
    </source>
</evidence>
<accession>E3MQ22</accession>
<sequence length="74" mass="7928">MAPRLRTSATDRSLDSPTNSESRATLLTSQRGSQDSMDSAAETTSIASGTISSRDGKKKGNWLKKFSFGKSNKS</sequence>
<proteinExistence type="predicted"/>
<evidence type="ECO:0000313" key="5">
    <source>
        <dbReference type="Proteomes" id="UP000483820"/>
    </source>
</evidence>
<organism evidence="4">
    <name type="scientific">Caenorhabditis remanei</name>
    <name type="common">Caenorhabditis vulgaris</name>
    <dbReference type="NCBI Taxonomy" id="31234"/>
    <lineage>
        <taxon>Eukaryota</taxon>
        <taxon>Metazoa</taxon>
        <taxon>Ecdysozoa</taxon>
        <taxon>Nematoda</taxon>
        <taxon>Chromadorea</taxon>
        <taxon>Rhabditida</taxon>
        <taxon>Rhabditina</taxon>
        <taxon>Rhabditomorpha</taxon>
        <taxon>Rhabditoidea</taxon>
        <taxon>Rhabditidae</taxon>
        <taxon>Peloderinae</taxon>
        <taxon>Caenorhabditis</taxon>
    </lineage>
</organism>
<dbReference type="AlphaFoldDB" id="E3MQ22"/>
<reference evidence="2" key="1">
    <citation type="submission" date="2007-07" db="EMBL/GenBank/DDBJ databases">
        <title>PCAP assembly of the Caenorhabditis remanei genome.</title>
        <authorList>
            <consortium name="The Caenorhabditis remanei Sequencing Consortium"/>
            <person name="Wilson R.K."/>
        </authorList>
    </citation>
    <scope>NUCLEOTIDE SEQUENCE [LARGE SCALE GENOMIC DNA]</scope>
    <source>
        <strain evidence="2">PB4641</strain>
    </source>
</reference>
<dbReference type="EMBL" id="DS268464">
    <property type="protein sequence ID" value="EFP06726.1"/>
    <property type="molecule type" value="Genomic_DNA"/>
</dbReference>
<dbReference type="STRING" id="31234.E3MQ22"/>
<dbReference type="Proteomes" id="UP000483820">
    <property type="component" value="Chromosome II"/>
</dbReference>